<feature type="transmembrane region" description="Helical" evidence="7">
    <location>
        <begin position="508"/>
        <end position="526"/>
    </location>
</feature>
<feature type="transmembrane region" description="Helical" evidence="7">
    <location>
        <begin position="451"/>
        <end position="475"/>
    </location>
</feature>
<evidence type="ECO:0000313" key="9">
    <source>
        <dbReference type="EMBL" id="KPJ53355.1"/>
    </source>
</evidence>
<dbReference type="PANTHER" id="PTHR43652">
    <property type="entry name" value="BASIC AMINO ACID ANTIPORTER YFCC-RELATED"/>
    <property type="match status" value="1"/>
</dbReference>
<dbReference type="GO" id="GO:0006813">
    <property type="term" value="P:potassium ion transport"/>
    <property type="evidence" value="ECO:0007669"/>
    <property type="project" value="InterPro"/>
</dbReference>
<organism evidence="9 10">
    <name type="scientific">candidate division TA06 bacterium DG_24</name>
    <dbReference type="NCBI Taxonomy" id="1703770"/>
    <lineage>
        <taxon>Bacteria</taxon>
        <taxon>Bacteria division TA06</taxon>
    </lineage>
</organism>
<feature type="transmembrane region" description="Helical" evidence="7">
    <location>
        <begin position="481"/>
        <end position="501"/>
    </location>
</feature>
<feature type="transmembrane region" description="Helical" evidence="7">
    <location>
        <begin position="570"/>
        <end position="590"/>
    </location>
</feature>
<keyword evidence="4" id="KW-0677">Repeat</keyword>
<evidence type="ECO:0000256" key="4">
    <source>
        <dbReference type="ARBA" id="ARBA00022737"/>
    </source>
</evidence>
<keyword evidence="6 7" id="KW-0472">Membrane</keyword>
<feature type="domain" description="RCK C-terminal" evidence="8">
    <location>
        <begin position="300"/>
        <end position="384"/>
    </location>
</feature>
<evidence type="ECO:0000256" key="5">
    <source>
        <dbReference type="ARBA" id="ARBA00022989"/>
    </source>
</evidence>
<evidence type="ECO:0000256" key="3">
    <source>
        <dbReference type="ARBA" id="ARBA00022692"/>
    </source>
</evidence>
<evidence type="ECO:0000256" key="7">
    <source>
        <dbReference type="SAM" id="Phobius"/>
    </source>
</evidence>
<dbReference type="EMBL" id="LIZS01000021">
    <property type="protein sequence ID" value="KPJ53355.1"/>
    <property type="molecule type" value="Genomic_DNA"/>
</dbReference>
<keyword evidence="5 7" id="KW-1133">Transmembrane helix</keyword>
<proteinExistence type="predicted"/>
<protein>
    <recommendedName>
        <fullName evidence="8">RCK C-terminal domain-containing protein</fullName>
    </recommendedName>
</protein>
<dbReference type="SUPFAM" id="SSF116726">
    <property type="entry name" value="TrkA C-terminal domain-like"/>
    <property type="match status" value="2"/>
</dbReference>
<dbReference type="GO" id="GO:0008324">
    <property type="term" value="F:monoatomic cation transmembrane transporter activity"/>
    <property type="evidence" value="ECO:0007669"/>
    <property type="project" value="InterPro"/>
</dbReference>
<dbReference type="AlphaFoldDB" id="A0A0S7WT89"/>
<dbReference type="Pfam" id="PF02080">
    <property type="entry name" value="TrkA_C"/>
    <property type="match status" value="1"/>
</dbReference>
<dbReference type="PANTHER" id="PTHR43652:SF2">
    <property type="entry name" value="BASIC AMINO ACID ANTIPORTER YFCC-RELATED"/>
    <property type="match status" value="1"/>
</dbReference>
<dbReference type="InterPro" id="IPR051679">
    <property type="entry name" value="DASS-Related_Transporters"/>
</dbReference>
<reference evidence="9 10" key="1">
    <citation type="journal article" date="2015" name="Microbiome">
        <title>Genomic resolution of linkages in carbon, nitrogen, and sulfur cycling among widespread estuary sediment bacteria.</title>
        <authorList>
            <person name="Baker B.J."/>
            <person name="Lazar C.S."/>
            <person name="Teske A.P."/>
            <person name="Dick G.J."/>
        </authorList>
    </citation>
    <scope>NUCLEOTIDE SEQUENCE [LARGE SCALE GENOMIC DNA]</scope>
    <source>
        <strain evidence="9">DG_24</strain>
    </source>
</reference>
<comment type="caution">
    <text evidence="9">The sequence shown here is derived from an EMBL/GenBank/DDBJ whole genome shotgun (WGS) entry which is preliminary data.</text>
</comment>
<keyword evidence="2" id="KW-0813">Transport</keyword>
<evidence type="ECO:0000256" key="6">
    <source>
        <dbReference type="ARBA" id="ARBA00023136"/>
    </source>
</evidence>
<evidence type="ECO:0000256" key="1">
    <source>
        <dbReference type="ARBA" id="ARBA00004141"/>
    </source>
</evidence>
<evidence type="ECO:0000256" key="2">
    <source>
        <dbReference type="ARBA" id="ARBA00022448"/>
    </source>
</evidence>
<feature type="transmembrane region" description="Helical" evidence="7">
    <location>
        <begin position="421"/>
        <end position="439"/>
    </location>
</feature>
<gene>
    <name evidence="9" type="ORF">AMJ39_04950</name>
</gene>
<keyword evidence="3 7" id="KW-0812">Transmembrane</keyword>
<feature type="transmembrane region" description="Helical" evidence="7">
    <location>
        <begin position="138"/>
        <end position="162"/>
    </location>
</feature>
<dbReference type="GO" id="GO:0005886">
    <property type="term" value="C:plasma membrane"/>
    <property type="evidence" value="ECO:0007669"/>
    <property type="project" value="TreeGrafter"/>
</dbReference>
<sequence length="592" mass="63791">MPNLESTVVLAVVVAAMGLFISGKLRVDLIALCVLTALVVLRLIEPGQALYGFASPATATVAAMFVLSAGLVRTGLVQWLARRLDRLAGKSETRLVLVLCAAIAVLSAFIVNTATVAIFIPVAAVLARARRIAPSRVLMPLSFASQFGGVCTLIGTSTNILVNSIAVDAGLAGFGLFEFARLGILMSVFGIVYLVIATRWLLPRREGEIEQVDKYRLADYLAELLVEKTSSLIGKTWVESEAGTDRELTLIKLIRGGDATWRPLRTKLEAEDILVLHGDVEKLMALADQYGLTMKTDVTMRDQEISSDELKLIETVIPPRSSLVGRTLRDAGFFRRYGGVVLALQRRGRVLRERLGDIQLDGGDTLLVQGGREDVSRLMRSPDLIVTNELTELYLRKDRAVYALLLLLAVVVLAVTNAVPIFVAALIGAVGMVLSGCLRMEEAYRAIDWRVIFLLGGILPLGLALEETGAAAWLANATLGPFVRFGPVAVLAVIYIVTAILTETMSNNAAAILLAPIALSAATSINVDPRPFLVAITFAASTSFATPVGYQTNTMIYAPGGYRFSDYTRVGGPLNVVFWGLAVLLIPLLWPL</sequence>
<dbReference type="PROSITE" id="PS51202">
    <property type="entry name" value="RCK_C"/>
    <property type="match status" value="2"/>
</dbReference>
<dbReference type="InterPro" id="IPR036721">
    <property type="entry name" value="RCK_C_sf"/>
</dbReference>
<dbReference type="STRING" id="1703770.AMJ39_04950"/>
<feature type="transmembrane region" description="Helical" evidence="7">
    <location>
        <begin position="399"/>
        <end position="415"/>
    </location>
</feature>
<dbReference type="InterPro" id="IPR004680">
    <property type="entry name" value="Cit_transptr-like_dom"/>
</dbReference>
<dbReference type="Gene3D" id="3.30.70.1450">
    <property type="entry name" value="Regulator of K+ conductance, C-terminal domain"/>
    <property type="match status" value="2"/>
</dbReference>
<comment type="subcellular location">
    <subcellularLocation>
        <location evidence="1">Membrane</location>
        <topology evidence="1">Multi-pass membrane protein</topology>
    </subcellularLocation>
</comment>
<dbReference type="Pfam" id="PF03600">
    <property type="entry name" value="CitMHS"/>
    <property type="match status" value="1"/>
</dbReference>
<feature type="transmembrane region" description="Helical" evidence="7">
    <location>
        <begin position="532"/>
        <end position="550"/>
    </location>
</feature>
<feature type="transmembrane region" description="Helical" evidence="7">
    <location>
        <begin position="182"/>
        <end position="202"/>
    </location>
</feature>
<dbReference type="Proteomes" id="UP000052008">
    <property type="component" value="Unassembled WGS sequence"/>
</dbReference>
<feature type="transmembrane region" description="Helical" evidence="7">
    <location>
        <begin position="7"/>
        <end position="23"/>
    </location>
</feature>
<feature type="transmembrane region" description="Helical" evidence="7">
    <location>
        <begin position="29"/>
        <end position="45"/>
    </location>
</feature>
<dbReference type="InterPro" id="IPR006037">
    <property type="entry name" value="RCK_C"/>
</dbReference>
<feature type="domain" description="RCK C-terminal" evidence="8">
    <location>
        <begin position="209"/>
        <end position="292"/>
    </location>
</feature>
<name>A0A0S7WT89_UNCT6</name>
<evidence type="ECO:0000313" key="10">
    <source>
        <dbReference type="Proteomes" id="UP000052008"/>
    </source>
</evidence>
<feature type="transmembrane region" description="Helical" evidence="7">
    <location>
        <begin position="57"/>
        <end position="76"/>
    </location>
</feature>
<evidence type="ECO:0000259" key="8">
    <source>
        <dbReference type="PROSITE" id="PS51202"/>
    </source>
</evidence>
<feature type="transmembrane region" description="Helical" evidence="7">
    <location>
        <begin position="96"/>
        <end position="126"/>
    </location>
</feature>
<accession>A0A0S7WT89</accession>
<dbReference type="PATRIC" id="fig|1703770.3.peg.1971"/>